<dbReference type="InterPro" id="IPR000836">
    <property type="entry name" value="PRTase_dom"/>
</dbReference>
<dbReference type="SUPFAM" id="SSF53271">
    <property type="entry name" value="PRTase-like"/>
    <property type="match status" value="1"/>
</dbReference>
<reference evidence="2 3" key="1">
    <citation type="submission" date="2020-04" db="EMBL/GenBank/DDBJ databases">
        <title>Marinomonas sp. M1K-6 isolated from the deep seawater of the Mariana Trench.</title>
        <authorList>
            <person name="Li Y."/>
        </authorList>
    </citation>
    <scope>NUCLEOTIDE SEQUENCE [LARGE SCALE GENOMIC DNA]</scope>
    <source>
        <strain evidence="2 3">M1K-6</strain>
    </source>
</reference>
<dbReference type="Proteomes" id="UP000586067">
    <property type="component" value="Unassembled WGS sequence"/>
</dbReference>
<keyword evidence="3" id="KW-1185">Reference proteome</keyword>
<comment type="similarity">
    <text evidence="1">Belongs to the ComF/GntX family.</text>
</comment>
<sequence>MDWKKLSTIKIQEVYNGLFLNRCYLCNAKNNNTQSSSKSHNTLCQHCHQGFAKNTNSCYRCKRPTHTANILCGQCQVSSPPYQLCVAPYRFEGIVKALIHSIKFNQGNHYIRPLTYLLSEQLIHTYSAEPWPEQILYVPSHPTRIKERGFCQTHAMTQLLIKNLRLHLGEKCPLQTKHNPIKKIKHTQAQHSLTRKERLQKTQNSYQIDGEIAKHVALFDDVMTTGSTIESCTRLLLKAGAERVDVWVIARTPDKGY</sequence>
<dbReference type="CDD" id="cd06223">
    <property type="entry name" value="PRTases_typeI"/>
    <property type="match status" value="1"/>
</dbReference>
<evidence type="ECO:0000313" key="2">
    <source>
        <dbReference type="EMBL" id="NLQ16522.1"/>
    </source>
</evidence>
<dbReference type="PANTHER" id="PTHR47505">
    <property type="entry name" value="DNA UTILIZATION PROTEIN YHGH"/>
    <property type="match status" value="1"/>
</dbReference>
<evidence type="ECO:0000256" key="1">
    <source>
        <dbReference type="ARBA" id="ARBA00008007"/>
    </source>
</evidence>
<name>A0A847QZT9_9GAMM</name>
<gene>
    <name evidence="2" type="ORF">HGG82_02650</name>
</gene>
<protein>
    <submittedName>
        <fullName evidence="2">ComF family protein</fullName>
    </submittedName>
</protein>
<evidence type="ECO:0000313" key="3">
    <source>
        <dbReference type="Proteomes" id="UP000586067"/>
    </source>
</evidence>
<dbReference type="RefSeq" id="WP_168822552.1">
    <property type="nucleotide sequence ID" value="NZ_CP073013.1"/>
</dbReference>
<organism evidence="2 3">
    <name type="scientific">Marinomonas profundi</name>
    <dbReference type="NCBI Taxonomy" id="2726122"/>
    <lineage>
        <taxon>Bacteria</taxon>
        <taxon>Pseudomonadati</taxon>
        <taxon>Pseudomonadota</taxon>
        <taxon>Gammaproteobacteria</taxon>
        <taxon>Oceanospirillales</taxon>
        <taxon>Oceanospirillaceae</taxon>
        <taxon>Marinomonas</taxon>
    </lineage>
</organism>
<dbReference type="AlphaFoldDB" id="A0A847QZT9"/>
<dbReference type="InterPro" id="IPR051910">
    <property type="entry name" value="ComF/GntX_DNA_util-trans"/>
</dbReference>
<dbReference type="EMBL" id="JABAEK010000002">
    <property type="protein sequence ID" value="NLQ16522.1"/>
    <property type="molecule type" value="Genomic_DNA"/>
</dbReference>
<comment type="caution">
    <text evidence="2">The sequence shown here is derived from an EMBL/GenBank/DDBJ whole genome shotgun (WGS) entry which is preliminary data.</text>
</comment>
<dbReference type="Gene3D" id="3.40.50.2020">
    <property type="match status" value="1"/>
</dbReference>
<dbReference type="PANTHER" id="PTHR47505:SF1">
    <property type="entry name" value="DNA UTILIZATION PROTEIN YHGH"/>
    <property type="match status" value="1"/>
</dbReference>
<dbReference type="InterPro" id="IPR029057">
    <property type="entry name" value="PRTase-like"/>
</dbReference>
<proteinExistence type="inferred from homology"/>
<accession>A0A847QZT9</accession>